<organism evidence="1 2">
    <name type="scientific">Streptomyces gamaensis</name>
    <dbReference type="NCBI Taxonomy" id="1763542"/>
    <lineage>
        <taxon>Bacteria</taxon>
        <taxon>Bacillati</taxon>
        <taxon>Actinomycetota</taxon>
        <taxon>Actinomycetes</taxon>
        <taxon>Kitasatosporales</taxon>
        <taxon>Streptomycetaceae</taxon>
        <taxon>Streptomyces</taxon>
    </lineage>
</organism>
<dbReference type="Proteomes" id="UP001596083">
    <property type="component" value="Unassembled WGS sequence"/>
</dbReference>
<keyword evidence="2" id="KW-1185">Reference proteome</keyword>
<reference evidence="2" key="1">
    <citation type="journal article" date="2019" name="Int. J. Syst. Evol. Microbiol.">
        <title>The Global Catalogue of Microorganisms (GCM) 10K type strain sequencing project: providing services to taxonomists for standard genome sequencing and annotation.</title>
        <authorList>
            <consortium name="The Broad Institute Genomics Platform"/>
            <consortium name="The Broad Institute Genome Sequencing Center for Infectious Disease"/>
            <person name="Wu L."/>
            <person name="Ma J."/>
        </authorList>
    </citation>
    <scope>NUCLEOTIDE SEQUENCE [LARGE SCALE GENOMIC DNA]</scope>
    <source>
        <strain evidence="2">CGMCC 4.7304</strain>
    </source>
</reference>
<gene>
    <name evidence="1" type="ORF">ACFP1Z_10580</name>
</gene>
<comment type="caution">
    <text evidence="1">The sequence shown here is derived from an EMBL/GenBank/DDBJ whole genome shotgun (WGS) entry which is preliminary data.</text>
</comment>
<sequence length="97" mass="9940">MRVELSWPRATTGVTAGLTVSFSVPEFPAGLLCRAVRRSLVHAEPVLCEAAGAAGAGVLAQLLVPVAVRLLLRSLDARGSGVHTPSAGRELAPTSPT</sequence>
<accession>A0ABW0YYL6</accession>
<dbReference type="RefSeq" id="WP_390315762.1">
    <property type="nucleotide sequence ID" value="NZ_JBHSPB010000005.1"/>
</dbReference>
<protein>
    <submittedName>
        <fullName evidence="1">Uncharacterized protein</fullName>
    </submittedName>
</protein>
<dbReference type="EMBL" id="JBHSPB010000005">
    <property type="protein sequence ID" value="MFC5720607.1"/>
    <property type="molecule type" value="Genomic_DNA"/>
</dbReference>
<name>A0ABW0YYL6_9ACTN</name>
<proteinExistence type="predicted"/>
<evidence type="ECO:0000313" key="2">
    <source>
        <dbReference type="Proteomes" id="UP001596083"/>
    </source>
</evidence>
<evidence type="ECO:0000313" key="1">
    <source>
        <dbReference type="EMBL" id="MFC5720607.1"/>
    </source>
</evidence>